<keyword evidence="2" id="KW-1185">Reference proteome</keyword>
<dbReference type="RefSeq" id="WP_213101383.1">
    <property type="nucleotide sequence ID" value="NZ_JAGYPM010000002.1"/>
</dbReference>
<protein>
    <submittedName>
        <fullName evidence="1">Uncharacterized protein</fullName>
    </submittedName>
</protein>
<gene>
    <name evidence="1" type="ORF">KHA94_06655</name>
</gene>
<dbReference type="Proteomes" id="UP000681027">
    <property type="component" value="Unassembled WGS sequence"/>
</dbReference>
<comment type="caution">
    <text evidence="1">The sequence shown here is derived from an EMBL/GenBank/DDBJ whole genome shotgun (WGS) entry which is preliminary data.</text>
</comment>
<proteinExistence type="predicted"/>
<sequence>MVYDSNIGDRLAHDEETYILSHWKPISKEEFNQEVTMLRTIARYTDIFKGDKQRIIEEYGKYIERELTEDEMATITEFVNGY</sequence>
<evidence type="ECO:0000313" key="1">
    <source>
        <dbReference type="EMBL" id="MBS4189883.1"/>
    </source>
</evidence>
<dbReference type="EMBL" id="JAGYPM010000002">
    <property type="protein sequence ID" value="MBS4189883.1"/>
    <property type="molecule type" value="Genomic_DNA"/>
</dbReference>
<name>A0ABS5NPZ9_9BACI</name>
<organism evidence="1 2">
    <name type="scientific">Cytobacillus citreus</name>
    <dbReference type="NCBI Taxonomy" id="2833586"/>
    <lineage>
        <taxon>Bacteria</taxon>
        <taxon>Bacillati</taxon>
        <taxon>Bacillota</taxon>
        <taxon>Bacilli</taxon>
        <taxon>Bacillales</taxon>
        <taxon>Bacillaceae</taxon>
        <taxon>Cytobacillus</taxon>
    </lineage>
</organism>
<evidence type="ECO:0000313" key="2">
    <source>
        <dbReference type="Proteomes" id="UP000681027"/>
    </source>
</evidence>
<accession>A0ABS5NPZ9</accession>
<reference evidence="1 2" key="1">
    <citation type="submission" date="2021-05" db="EMBL/GenBank/DDBJ databases">
        <title>Novel Bacillus species.</title>
        <authorList>
            <person name="Liu G."/>
        </authorList>
    </citation>
    <scope>NUCLEOTIDE SEQUENCE [LARGE SCALE GENOMIC DNA]</scope>
    <source>
        <strain evidence="1 2">FJAT-49705</strain>
    </source>
</reference>